<organism evidence="1 2">
    <name type="scientific">Zasmidium cellare</name>
    <name type="common">Wine cellar mold</name>
    <name type="synonym">Racodium cellare</name>
    <dbReference type="NCBI Taxonomy" id="395010"/>
    <lineage>
        <taxon>Eukaryota</taxon>
        <taxon>Fungi</taxon>
        <taxon>Dikarya</taxon>
        <taxon>Ascomycota</taxon>
        <taxon>Pezizomycotina</taxon>
        <taxon>Dothideomycetes</taxon>
        <taxon>Dothideomycetidae</taxon>
        <taxon>Mycosphaerellales</taxon>
        <taxon>Mycosphaerellaceae</taxon>
        <taxon>Zasmidium</taxon>
    </lineage>
</organism>
<protein>
    <recommendedName>
        <fullName evidence="3">F-box domain-containing protein</fullName>
    </recommendedName>
</protein>
<comment type="caution">
    <text evidence="1">The sequence shown here is derived from an EMBL/GenBank/DDBJ whole genome shotgun (WGS) entry which is preliminary data.</text>
</comment>
<dbReference type="SUPFAM" id="SSF52047">
    <property type="entry name" value="RNI-like"/>
    <property type="match status" value="1"/>
</dbReference>
<sequence>MPNIPEEILQQIFSYLQPELSDEYWRGCSLENRPKYTTLAAICRASKTCHRLATPILYHTIEIYGPNNYRQMHDKLDLSGLPANIKPLLRTLMSNSSLAVEVKEIKIEQFEICPPYALESKKNKEESARKAFEMFHGNWLCNDDTAKPVDQSLRPRFPLDVFAPGTLKEEDQDRASVVVRELGLSDGLQLHLEEAIATGLEDGEVAIVLALCSNLEHLELPALFGLRMSLVVAVAEELIDHLAIDEDLDAWQPQPPFSKLRELIFRNEVAPHLDFCTQIDYVGLIRAPALETLKGYGLCVASILGQFAPPDCSNLTKLELDHGIVNEWGLDQFLKAFPFLRELSWLSIGGSDVLDVHPEETSACLRDYGHNLEKLILNPEFVGFAPMGPINTLHKLKHFATTKTMLFGEVDYRTGDRWDVEMDAEPPQLVDVLPTCLEMLEILHTEPEHYIHEVGDEENLRREDWHQIDVEQVSRLIADPRFGALKTIRLHREFPFNGDLTALGWEEAKTEDFLVLKRSGW</sequence>
<proteinExistence type="predicted"/>
<evidence type="ECO:0000313" key="1">
    <source>
        <dbReference type="EMBL" id="KAK4496981.1"/>
    </source>
</evidence>
<accession>A0ABR0E6D1</accession>
<dbReference type="EMBL" id="JAXOVC010000009">
    <property type="protein sequence ID" value="KAK4496981.1"/>
    <property type="molecule type" value="Genomic_DNA"/>
</dbReference>
<evidence type="ECO:0008006" key="3">
    <source>
        <dbReference type="Google" id="ProtNLM"/>
    </source>
</evidence>
<gene>
    <name evidence="1" type="ORF">PRZ48_011430</name>
</gene>
<keyword evidence="2" id="KW-1185">Reference proteome</keyword>
<evidence type="ECO:0000313" key="2">
    <source>
        <dbReference type="Proteomes" id="UP001305779"/>
    </source>
</evidence>
<dbReference type="Proteomes" id="UP001305779">
    <property type="component" value="Unassembled WGS sequence"/>
</dbReference>
<name>A0ABR0E6D1_ZASCE</name>
<reference evidence="1 2" key="1">
    <citation type="journal article" date="2023" name="G3 (Bethesda)">
        <title>A chromosome-level genome assembly of Zasmidium syzygii isolated from banana leaves.</title>
        <authorList>
            <person name="van Westerhoven A.C."/>
            <person name="Mehrabi R."/>
            <person name="Talebi R."/>
            <person name="Steentjes M.B.F."/>
            <person name="Corcolon B."/>
            <person name="Chong P.A."/>
            <person name="Kema G.H.J."/>
            <person name="Seidl M.F."/>
        </authorList>
    </citation>
    <scope>NUCLEOTIDE SEQUENCE [LARGE SCALE GENOMIC DNA]</scope>
    <source>
        <strain evidence="1 2">P124</strain>
    </source>
</reference>